<feature type="transmembrane region" description="Helical" evidence="8">
    <location>
        <begin position="990"/>
        <end position="1016"/>
    </location>
</feature>
<evidence type="ECO:0000256" key="2">
    <source>
        <dbReference type="ARBA" id="ARBA00022448"/>
    </source>
</evidence>
<dbReference type="PANTHER" id="PTHR32063">
    <property type="match status" value="1"/>
</dbReference>
<dbReference type="OrthoDB" id="9757904at2"/>
<evidence type="ECO:0000256" key="1">
    <source>
        <dbReference type="ARBA" id="ARBA00004429"/>
    </source>
</evidence>
<keyword evidence="3" id="KW-1003">Cell membrane</keyword>
<dbReference type="Gene3D" id="3.30.2090.10">
    <property type="entry name" value="Multidrug efflux transporter AcrB TolC docking domain, DN and DC subdomains"/>
    <property type="match status" value="2"/>
</dbReference>
<proteinExistence type="predicted"/>
<comment type="subcellular location">
    <subcellularLocation>
        <location evidence="1">Cell inner membrane</location>
        <topology evidence="1">Multi-pass membrane protein</topology>
    </subcellularLocation>
</comment>
<keyword evidence="6 8" id="KW-1133">Transmembrane helix</keyword>
<feature type="transmembrane region" description="Helical" evidence="8">
    <location>
        <begin position="530"/>
        <end position="551"/>
    </location>
</feature>
<evidence type="ECO:0000256" key="7">
    <source>
        <dbReference type="ARBA" id="ARBA00023136"/>
    </source>
</evidence>
<dbReference type="SUPFAM" id="SSF82693">
    <property type="entry name" value="Multidrug efflux transporter AcrB pore domain, PN1, PN2, PC1 and PC2 subdomains"/>
    <property type="match status" value="3"/>
</dbReference>
<comment type="caution">
    <text evidence="9">The sequence shown here is derived from an EMBL/GenBank/DDBJ whole genome shotgun (WGS) entry which is preliminary data.</text>
</comment>
<feature type="transmembrane region" description="Helical" evidence="8">
    <location>
        <begin position="887"/>
        <end position="907"/>
    </location>
</feature>
<evidence type="ECO:0000256" key="6">
    <source>
        <dbReference type="ARBA" id="ARBA00022989"/>
    </source>
</evidence>
<evidence type="ECO:0000313" key="9">
    <source>
        <dbReference type="EMBL" id="PNS07374.1"/>
    </source>
</evidence>
<dbReference type="RefSeq" id="WP_103075095.1">
    <property type="nucleotide sequence ID" value="NZ_NPZB01000002.1"/>
</dbReference>
<protein>
    <submittedName>
        <fullName evidence="9">Cation/multidrug efflux pump</fullName>
    </submittedName>
</protein>
<dbReference type="AlphaFoldDB" id="A0A2K1PX55"/>
<feature type="transmembrane region" description="Helical" evidence="8">
    <location>
        <begin position="861"/>
        <end position="880"/>
    </location>
</feature>
<dbReference type="PANTHER" id="PTHR32063:SF14">
    <property type="entry name" value="BLL4319 PROTEIN"/>
    <property type="match status" value="1"/>
</dbReference>
<dbReference type="InterPro" id="IPR001036">
    <property type="entry name" value="Acrflvin-R"/>
</dbReference>
<dbReference type="Gene3D" id="3.30.70.1320">
    <property type="entry name" value="Multidrug efflux transporter AcrB pore domain like"/>
    <property type="match status" value="1"/>
</dbReference>
<dbReference type="EMBL" id="NPZB01000002">
    <property type="protein sequence ID" value="PNS07374.1"/>
    <property type="molecule type" value="Genomic_DNA"/>
</dbReference>
<keyword evidence="10" id="KW-1185">Reference proteome</keyword>
<dbReference type="Gene3D" id="1.20.1640.10">
    <property type="entry name" value="Multidrug efflux transporter AcrB transmembrane domain"/>
    <property type="match status" value="2"/>
</dbReference>
<evidence type="ECO:0000256" key="5">
    <source>
        <dbReference type="ARBA" id="ARBA00022692"/>
    </source>
</evidence>
<evidence type="ECO:0000313" key="10">
    <source>
        <dbReference type="Proteomes" id="UP000236220"/>
    </source>
</evidence>
<dbReference type="InterPro" id="IPR027463">
    <property type="entry name" value="AcrB_DN_DC_subdom"/>
</dbReference>
<keyword evidence="7 8" id="KW-0472">Membrane</keyword>
<dbReference type="Proteomes" id="UP000236220">
    <property type="component" value="Unassembled WGS sequence"/>
</dbReference>
<dbReference type="PRINTS" id="PR00702">
    <property type="entry name" value="ACRIFLAVINRP"/>
</dbReference>
<dbReference type="Gene3D" id="3.30.70.1440">
    <property type="entry name" value="Multidrug efflux transporter AcrB pore domain"/>
    <property type="match status" value="1"/>
</dbReference>
<dbReference type="SUPFAM" id="SSF82714">
    <property type="entry name" value="Multidrug efflux transporter AcrB TolC docking domain, DN and DC subdomains"/>
    <property type="match status" value="2"/>
</dbReference>
<feature type="transmembrane region" description="Helical" evidence="8">
    <location>
        <begin position="913"/>
        <end position="938"/>
    </location>
</feature>
<reference evidence="9 10" key="1">
    <citation type="submission" date="2017-08" db="EMBL/GenBank/DDBJ databases">
        <title>Lysobacter sylvestris genome.</title>
        <authorList>
            <person name="Zhang D.-C."/>
            <person name="Albuquerque L."/>
            <person name="Franca L."/>
            <person name="Froufe H.J.C."/>
            <person name="Barroso C."/>
            <person name="Egas C."/>
            <person name="Da Costa M."/>
            <person name="Margesin R."/>
        </authorList>
    </citation>
    <scope>NUCLEOTIDE SEQUENCE [LARGE SCALE GENOMIC DNA]</scope>
    <source>
        <strain evidence="9 10">AM20-91</strain>
    </source>
</reference>
<evidence type="ECO:0000256" key="4">
    <source>
        <dbReference type="ARBA" id="ARBA00022519"/>
    </source>
</evidence>
<dbReference type="GO" id="GO:0005886">
    <property type="term" value="C:plasma membrane"/>
    <property type="evidence" value="ECO:0007669"/>
    <property type="project" value="UniProtKB-SubCell"/>
</dbReference>
<sequence length="1044" mass="112037">MKLSDVSIKRPVLAVVMSLLLVVLGVMSFMRLTLRELPAIDPPIVSVQVDYPGASSSVVETRITKILEDSMAGIEGINTIDSTSQNGSSRISIEFLPTRDIEGATNDVRNAVSRVAGDVPPEARPPEITKVESDSDPIIWFNLRSSNMDTLQLTDYAQRYLVNRFSSLPGVATVRMGGGQIYAMRIWLDNDAMAARGITIPDVENALKQENVELGAGHLESKDRDFILRVMRDYTTPEAFAQLPVTRGNDGYVVKLGDIATVKQESAERRAWYHSNGELAMGIGIVKTSTANSLDVAKAAQAEADRIRKSLPAGTDIYVAFDNTTFIAAAVERVYGTLIEAVILVLVVIWLFLGSVRAALIPAVTVPVCLIASFIALYAFGFSINLLTLLALVLCIGLVVDDAIVVVENIQRRVDLGEPALVAAKRGTAQVAFAVLATTAVLIAVFLPVGFLQGNTGRLFRELSVAMAAAVAISAFVALTLTPMMASKLLKPHTGPHAVHSNRVSEWLNARFTSMADAYRALLTRVVGRAWLFAGLMVVALVATVLLFKALPSELAPAEDRGTFQIMAEGPEGASFDYTVAQMKKVEQVLLGETGPGKPLERANPRVPGSFGVSEDMYIGRASVFLKDWRERKQSTADVAAELQKKLSAITSVKSRTMLTGGLVRTRGQPFQLVLGGPDYAELAQWRDILMAKINDYPGLNGVDSDYKETRPQMRVIIDHARAADLGVTAQAIGGALQALMGGERMTTFVDDGQEYDVMLQAGRDNRDSVADLNDIQVRSKSGVLVPLSNLVTLKEIAEPGSLARFNRLRSITISAGLAPGARLGDAVAWAQKTVKESLPEHAQISWKGESRELQQSGGEVLLTFALALLIVYLALAAQFESFLHPLVIMLTVPLGVLGALLGLWITGGTLNLFSQIGIVMLVGLAAKNGILIVEFANQLRDEGRSVRDAIIESASIRLRPILMTSIATVMGAIPLIVAGGPGSASRATIGVVVVFGVSVSTLLSLFVIPAFYLVIAPHTHSPEAIGHELDKLEAETANVGGHA</sequence>
<accession>A0A2K1PX55</accession>
<keyword evidence="2" id="KW-0813">Transport</keyword>
<feature type="transmembrane region" description="Helical" evidence="8">
    <location>
        <begin position="334"/>
        <end position="353"/>
    </location>
</feature>
<dbReference type="Gene3D" id="3.30.70.1430">
    <property type="entry name" value="Multidrug efflux transporter AcrB pore domain"/>
    <property type="match status" value="2"/>
</dbReference>
<feature type="transmembrane region" description="Helical" evidence="8">
    <location>
        <begin position="959"/>
        <end position="978"/>
    </location>
</feature>
<feature type="transmembrane region" description="Helical" evidence="8">
    <location>
        <begin position="360"/>
        <end position="380"/>
    </location>
</feature>
<dbReference type="FunFam" id="1.20.1640.10:FF:000001">
    <property type="entry name" value="Efflux pump membrane transporter"/>
    <property type="match status" value="1"/>
</dbReference>
<keyword evidence="4" id="KW-0997">Cell inner membrane</keyword>
<feature type="transmembrane region" description="Helical" evidence="8">
    <location>
        <begin position="386"/>
        <end position="410"/>
    </location>
</feature>
<evidence type="ECO:0000256" key="3">
    <source>
        <dbReference type="ARBA" id="ARBA00022475"/>
    </source>
</evidence>
<gene>
    <name evidence="9" type="ORF">Lysil_1550</name>
</gene>
<dbReference type="SUPFAM" id="SSF82866">
    <property type="entry name" value="Multidrug efflux transporter AcrB transmembrane domain"/>
    <property type="match status" value="2"/>
</dbReference>
<name>A0A2K1PX55_9GAMM</name>
<feature type="transmembrane region" description="Helical" evidence="8">
    <location>
        <begin position="431"/>
        <end position="451"/>
    </location>
</feature>
<feature type="transmembrane region" description="Helical" evidence="8">
    <location>
        <begin position="463"/>
        <end position="481"/>
    </location>
</feature>
<evidence type="ECO:0000256" key="8">
    <source>
        <dbReference type="SAM" id="Phobius"/>
    </source>
</evidence>
<organism evidence="9 10">
    <name type="scientific">Solilutibacter silvestris</name>
    <dbReference type="NCBI Taxonomy" id="1645665"/>
    <lineage>
        <taxon>Bacteria</taxon>
        <taxon>Pseudomonadati</taxon>
        <taxon>Pseudomonadota</taxon>
        <taxon>Gammaproteobacteria</taxon>
        <taxon>Lysobacterales</taxon>
        <taxon>Lysobacteraceae</taxon>
        <taxon>Solilutibacter</taxon>
    </lineage>
</organism>
<keyword evidence="5 8" id="KW-0812">Transmembrane</keyword>
<feature type="transmembrane region" description="Helical" evidence="8">
    <location>
        <begin position="12"/>
        <end position="34"/>
    </location>
</feature>
<dbReference type="GO" id="GO:0042910">
    <property type="term" value="F:xenobiotic transmembrane transporter activity"/>
    <property type="evidence" value="ECO:0007669"/>
    <property type="project" value="TreeGrafter"/>
</dbReference>
<dbReference type="Pfam" id="PF00873">
    <property type="entry name" value="ACR_tran"/>
    <property type="match status" value="1"/>
</dbReference>